<reference evidence="1 2" key="1">
    <citation type="submission" date="2017-01" db="EMBL/GenBank/DDBJ databases">
        <authorList>
            <person name="Mah S.A."/>
            <person name="Swanson W.J."/>
            <person name="Moy G.W."/>
            <person name="Vacquier V.D."/>
        </authorList>
    </citation>
    <scope>NUCLEOTIDE SEQUENCE [LARGE SCALE GENOMIC DNA]</scope>
    <source>
        <strain evidence="1 2">GSMNP</strain>
    </source>
</reference>
<gene>
    <name evidence="1" type="ORF">AYI70_g6027</name>
</gene>
<protein>
    <submittedName>
        <fullName evidence="1">Uncharacterized protein</fullName>
    </submittedName>
</protein>
<comment type="caution">
    <text evidence="1">The sequence shown here is derived from an EMBL/GenBank/DDBJ whole genome shotgun (WGS) entry which is preliminary data.</text>
</comment>
<evidence type="ECO:0000313" key="1">
    <source>
        <dbReference type="EMBL" id="OMJ17361.1"/>
    </source>
</evidence>
<keyword evidence="2" id="KW-1185">Reference proteome</keyword>
<name>A0A1R1XRV8_9FUNG</name>
<proteinExistence type="predicted"/>
<dbReference type="Proteomes" id="UP000187283">
    <property type="component" value="Unassembled WGS sequence"/>
</dbReference>
<dbReference type="AlphaFoldDB" id="A0A1R1XRV8"/>
<organism evidence="1 2">
    <name type="scientific">Smittium culicis</name>
    <dbReference type="NCBI Taxonomy" id="133412"/>
    <lineage>
        <taxon>Eukaryota</taxon>
        <taxon>Fungi</taxon>
        <taxon>Fungi incertae sedis</taxon>
        <taxon>Zoopagomycota</taxon>
        <taxon>Kickxellomycotina</taxon>
        <taxon>Harpellomycetes</taxon>
        <taxon>Harpellales</taxon>
        <taxon>Legeriomycetaceae</taxon>
        <taxon>Smittium</taxon>
    </lineage>
</organism>
<accession>A0A1R1XRV8</accession>
<sequence>MAGFPLLASGMTTEGWILIDREINRIFRPEYLRADLQNGVIRVAEILFCKPGLGLCWVQNRWYVLDLYPGSIAELVSQDQFQYFEQIG</sequence>
<evidence type="ECO:0000313" key="2">
    <source>
        <dbReference type="Proteomes" id="UP000187283"/>
    </source>
</evidence>
<dbReference type="EMBL" id="LSSN01002068">
    <property type="protein sequence ID" value="OMJ17361.1"/>
    <property type="molecule type" value="Genomic_DNA"/>
</dbReference>